<evidence type="ECO:0000256" key="1">
    <source>
        <dbReference type="ARBA" id="ARBA00022664"/>
    </source>
</evidence>
<name>A0A9Q3IFM7_9BASI</name>
<evidence type="ECO:0008006" key="4">
    <source>
        <dbReference type="Google" id="ProtNLM"/>
    </source>
</evidence>
<dbReference type="GO" id="GO:0008270">
    <property type="term" value="F:zinc ion binding"/>
    <property type="evidence" value="ECO:0007669"/>
    <property type="project" value="InterPro"/>
</dbReference>
<dbReference type="SUPFAM" id="SSF57756">
    <property type="entry name" value="Retrovirus zinc finger-like domains"/>
    <property type="match status" value="1"/>
</dbReference>
<keyword evidence="1" id="KW-0507">mRNA processing</keyword>
<dbReference type="Gene3D" id="4.10.60.10">
    <property type="entry name" value="Zinc finger, CCHC-type"/>
    <property type="match status" value="1"/>
</dbReference>
<evidence type="ECO:0000313" key="2">
    <source>
        <dbReference type="EMBL" id="MBW0537370.1"/>
    </source>
</evidence>
<reference evidence="2" key="1">
    <citation type="submission" date="2021-03" db="EMBL/GenBank/DDBJ databases">
        <title>Draft genome sequence of rust myrtle Austropuccinia psidii MF-1, a brazilian biotype.</title>
        <authorList>
            <person name="Quecine M.C."/>
            <person name="Pachon D.M.R."/>
            <person name="Bonatelli M.L."/>
            <person name="Correr F.H."/>
            <person name="Franceschini L.M."/>
            <person name="Leite T.F."/>
            <person name="Margarido G.R.A."/>
            <person name="Almeida C.A."/>
            <person name="Ferrarezi J.A."/>
            <person name="Labate C.A."/>
        </authorList>
    </citation>
    <scope>NUCLEOTIDE SEQUENCE</scope>
    <source>
        <strain evidence="2">MF-1</strain>
    </source>
</reference>
<accession>A0A9Q3IFM7</accession>
<comment type="caution">
    <text evidence="2">The sequence shown here is derived from an EMBL/GenBank/DDBJ whole genome shotgun (WGS) entry which is preliminary data.</text>
</comment>
<sequence>MKILKTIRVEVENALRIRFIEPFSTEEYINSLEEIVTRTNIGRTWKKVGIKLPNKPFMNKYKPKYPFKSNSTREKIKCHKCGGIGSLANDCPKKGKINEIMKTEDQNDKEEASDFER</sequence>
<dbReference type="OrthoDB" id="2507294at2759"/>
<dbReference type="GO" id="GO:0006397">
    <property type="term" value="P:mRNA processing"/>
    <property type="evidence" value="ECO:0007669"/>
    <property type="project" value="UniProtKB-KW"/>
</dbReference>
<dbReference type="AlphaFoldDB" id="A0A9Q3IFM7"/>
<dbReference type="GO" id="GO:0003676">
    <property type="term" value="F:nucleic acid binding"/>
    <property type="evidence" value="ECO:0007669"/>
    <property type="project" value="InterPro"/>
</dbReference>
<gene>
    <name evidence="2" type="ORF">O181_077085</name>
</gene>
<organism evidence="2 3">
    <name type="scientific">Austropuccinia psidii MF-1</name>
    <dbReference type="NCBI Taxonomy" id="1389203"/>
    <lineage>
        <taxon>Eukaryota</taxon>
        <taxon>Fungi</taxon>
        <taxon>Dikarya</taxon>
        <taxon>Basidiomycota</taxon>
        <taxon>Pucciniomycotina</taxon>
        <taxon>Pucciniomycetes</taxon>
        <taxon>Pucciniales</taxon>
        <taxon>Sphaerophragmiaceae</taxon>
        <taxon>Austropuccinia</taxon>
    </lineage>
</organism>
<keyword evidence="3" id="KW-1185">Reference proteome</keyword>
<dbReference type="Proteomes" id="UP000765509">
    <property type="component" value="Unassembled WGS sequence"/>
</dbReference>
<proteinExistence type="predicted"/>
<protein>
    <recommendedName>
        <fullName evidence="4">CCHC-type domain-containing protein</fullName>
    </recommendedName>
</protein>
<dbReference type="EMBL" id="AVOT02041991">
    <property type="protein sequence ID" value="MBW0537370.1"/>
    <property type="molecule type" value="Genomic_DNA"/>
</dbReference>
<evidence type="ECO:0000313" key="3">
    <source>
        <dbReference type="Proteomes" id="UP000765509"/>
    </source>
</evidence>
<dbReference type="InterPro" id="IPR036875">
    <property type="entry name" value="Znf_CCHC_sf"/>
</dbReference>